<reference evidence="3" key="1">
    <citation type="submission" date="2016-06" db="UniProtKB">
        <authorList>
            <consortium name="WormBaseParasite"/>
        </authorList>
    </citation>
    <scope>IDENTIFICATION</scope>
</reference>
<evidence type="ECO:0000313" key="2">
    <source>
        <dbReference type="Proteomes" id="UP000050794"/>
    </source>
</evidence>
<evidence type="ECO:0000313" key="1">
    <source>
        <dbReference type="EMBL" id="VDM25136.1"/>
    </source>
</evidence>
<accession>A0A183TXG1</accession>
<keyword evidence="2" id="KW-1185">Reference proteome</keyword>
<name>A0A183TXG1_TOXCA</name>
<proteinExistence type="predicted"/>
<dbReference type="WBParaSite" id="TCNE_0000093001-mRNA-1">
    <property type="protein sequence ID" value="TCNE_0000093001-mRNA-1"/>
    <property type="gene ID" value="TCNE_0000093001"/>
</dbReference>
<sequence length="88" mass="9289">MLRLLNLSFYKLLAVVWDNGVFDIDLFAAAIGDASLLVRCERGVDFAVVGVDTVVVGLVGIVSFSTVIKLEGIADDSIVSTSTVVVVT</sequence>
<protein>
    <submittedName>
        <fullName evidence="3">Secreted protein</fullName>
    </submittedName>
</protein>
<organism evidence="2 3">
    <name type="scientific">Toxocara canis</name>
    <name type="common">Canine roundworm</name>
    <dbReference type="NCBI Taxonomy" id="6265"/>
    <lineage>
        <taxon>Eukaryota</taxon>
        <taxon>Metazoa</taxon>
        <taxon>Ecdysozoa</taxon>
        <taxon>Nematoda</taxon>
        <taxon>Chromadorea</taxon>
        <taxon>Rhabditida</taxon>
        <taxon>Spirurina</taxon>
        <taxon>Ascaridomorpha</taxon>
        <taxon>Ascaridoidea</taxon>
        <taxon>Toxocaridae</taxon>
        <taxon>Toxocara</taxon>
    </lineage>
</organism>
<gene>
    <name evidence="1" type="ORF">TCNE_LOCUS931</name>
</gene>
<dbReference type="EMBL" id="UYWY01000558">
    <property type="protein sequence ID" value="VDM25136.1"/>
    <property type="molecule type" value="Genomic_DNA"/>
</dbReference>
<reference evidence="1 2" key="2">
    <citation type="submission" date="2018-11" db="EMBL/GenBank/DDBJ databases">
        <authorList>
            <consortium name="Pathogen Informatics"/>
        </authorList>
    </citation>
    <scope>NUCLEOTIDE SEQUENCE [LARGE SCALE GENOMIC DNA]</scope>
</reference>
<evidence type="ECO:0000313" key="3">
    <source>
        <dbReference type="WBParaSite" id="TCNE_0000093001-mRNA-1"/>
    </source>
</evidence>
<dbReference type="Proteomes" id="UP000050794">
    <property type="component" value="Unassembled WGS sequence"/>
</dbReference>
<dbReference type="AlphaFoldDB" id="A0A183TXG1"/>